<evidence type="ECO:0000256" key="4">
    <source>
        <dbReference type="ARBA" id="ARBA00022530"/>
    </source>
</evidence>
<keyword evidence="5" id="KW-0356">Hemostasis</keyword>
<evidence type="ECO:0000259" key="13">
    <source>
        <dbReference type="PROSITE" id="PS51233"/>
    </source>
</evidence>
<evidence type="ECO:0000259" key="12">
    <source>
        <dbReference type="PROSITE" id="PS50234"/>
    </source>
</evidence>
<dbReference type="GO" id="GO:0005615">
    <property type="term" value="C:extracellular space"/>
    <property type="evidence" value="ECO:0007669"/>
    <property type="project" value="TreeGrafter"/>
</dbReference>
<sequence length="1364" mass="150141">SGFLCLQLSPPFAGKTCGLCGNFNGNQGDDFLTVGGLVETRVEGFGNSWKMQADCDDLQLQHSDPCILNPKRVRFAEEACSVLLSLKFEPCHSEVNPEPYVKNCRYDVCACADGQECLCEAVRSYAATCTARGVMVNWRSPGYCAELRCPDSQEYEVCGSVCNRTCRSLSLPDDSCEGVCEEGCFCPRGLYLSDGGECMPPQHCSCHHNGEIFEPNDIVGDHHSICVCESGSMRCTSTEASGSTLTDLFFDEHSTSRGRRSISCQAPLQQFECESARDAGIECAKTCQNLELECVSQGCVSGCVCPPGTVRYKKDCIPQDKCPCYHNNRPYFSGESVQVDCNTCVCEQRRWKCTQHVCDGVCRVIGETHYISFDGLKFSFPGPCQYDFCNGLDGTFRVLVENSACGVGSSHCSKSITVLYMGGLILMEHGEIEIVRSGQFYIVLLGKHISLMWDTGTRISLQISSLYRGKVCGLCGNFDGSQNNDLLSSSNQMEIDPIDFGNSWKVVSQCSTDIVKLVMVEQSCRVLTSAIFRNCNSLNNKMILLLCSSSCCSVQVDPEPYWEICTQDTCSCPSVGDCACFCNAIAAYAHECAQKGLKVNWRTNDLCPLSCEELNRDAGVECEWRYNTCGIACPASCQHPMPLNCPVTCVEGCHAMHMVLSGRASMFHTFSMSFTLTGQVLDEVLRKCVEPSQCQVCVDGGERISHGKQFVLHHENPHLCQICHCETNTLTCGPCLMAGFISTLAPDTAITITPTPLPFSTPVPADACDRAMDLAFLVDGSSALSEEDFDLIKLFILRVVERFRMGSAHTRATVLLFHSGVKSYDMQVQKWIFKKMVRDMRYSGGDAAFMDEAIKYLAVYIYDKNKREHAGRVAILLTASSNPRPMRSTQRLLRKKDITILTVALGPDVNMAQVNEITKATPSSRSYVMSSVTELDDKALVITDYLCTLGLDPEPPKKPKVNTTPVSSTNTLTVATVPPVAAIVTEIPSIPFAKTTFPPLTVATYELIFLLESSNATGEKGFNQTREALIDVITSLDTKEAENLRITVMMYSVTVTVEISRMELQHREKVVRLMRQLRWTQGVEVNTGHAIRSIYEAVTTDSPSSTPDQMVFLITQSPPTDIIQRPPRSAHRKLYPIGIGQKIRYDDLAMLSFPDEPMMLDDPSDLRKLRPMLINIMPCSKPLDVMFLLSTSSESQFDDFKTFVKAFIQSTTIGHNETQVAVMVYGSKSGVPITWSTEQSENNLLQLLDDLHSKADNTTRLGAALRLAVETAVSTSSGGRMGIPKAVVILVTDRSIDSVQEAANEALTAGVSVFPVGLGEDYDQTELTTLAGPQSQDNIIRLRSTEYLLAMATLDQGFPEKLCR</sequence>
<dbReference type="OrthoDB" id="6262482at2759"/>
<dbReference type="Proteomes" id="UP000316079">
    <property type="component" value="Unassembled WGS sequence"/>
</dbReference>
<dbReference type="SMART" id="SM00327">
    <property type="entry name" value="VWA"/>
    <property type="match status" value="3"/>
</dbReference>
<dbReference type="STRING" id="623744.A0A553NH58"/>
<protein>
    <recommendedName>
        <fullName evidence="2">von Willebrand factor</fullName>
    </recommendedName>
</protein>
<dbReference type="GO" id="GO:0007596">
    <property type="term" value="P:blood coagulation"/>
    <property type="evidence" value="ECO:0007669"/>
    <property type="project" value="UniProtKB-KW"/>
</dbReference>
<evidence type="ECO:0000256" key="1">
    <source>
        <dbReference type="ARBA" id="ARBA00004498"/>
    </source>
</evidence>
<feature type="domain" description="VWFA" evidence="12">
    <location>
        <begin position="1184"/>
        <end position="1362"/>
    </location>
</feature>
<dbReference type="Pfam" id="PF25962">
    <property type="entry name" value="TIL_OTOGL_Mucin"/>
    <property type="match status" value="1"/>
</dbReference>
<dbReference type="Gene3D" id="2.10.25.10">
    <property type="entry name" value="Laminin"/>
    <property type="match status" value="3"/>
</dbReference>
<evidence type="ECO:0000256" key="7">
    <source>
        <dbReference type="ARBA" id="ARBA00022889"/>
    </source>
</evidence>
<dbReference type="InterPro" id="IPR050780">
    <property type="entry name" value="Mucin_vWF_Thrombospondin_sf"/>
</dbReference>
<dbReference type="PROSITE" id="PS50234">
    <property type="entry name" value="VWFA"/>
    <property type="match status" value="3"/>
</dbReference>
<dbReference type="Pfam" id="PF08742">
    <property type="entry name" value="C8"/>
    <property type="match status" value="2"/>
</dbReference>
<dbReference type="GO" id="GO:0031589">
    <property type="term" value="P:cell-substrate adhesion"/>
    <property type="evidence" value="ECO:0007669"/>
    <property type="project" value="TreeGrafter"/>
</dbReference>
<feature type="domain" description="VWFD" evidence="13">
    <location>
        <begin position="360"/>
        <end position="511"/>
    </location>
</feature>
<keyword evidence="8" id="KW-0094">Blood coagulation</keyword>
<dbReference type="InterPro" id="IPR036084">
    <property type="entry name" value="Ser_inhib-like_sf"/>
</dbReference>
<reference evidence="14 15" key="1">
    <citation type="journal article" date="2019" name="Sci. Data">
        <title>Hybrid genome assembly and annotation of Danionella translucida.</title>
        <authorList>
            <person name="Kadobianskyi M."/>
            <person name="Schulze L."/>
            <person name="Schuelke M."/>
            <person name="Judkewitz B."/>
        </authorList>
    </citation>
    <scope>NUCLEOTIDE SEQUENCE [LARGE SCALE GENOMIC DNA]</scope>
    <source>
        <strain evidence="14 15">Bolton</strain>
    </source>
</reference>
<dbReference type="CDD" id="cd01450">
    <property type="entry name" value="vWFA_subfamily_ECM"/>
    <property type="match status" value="2"/>
</dbReference>
<dbReference type="PRINTS" id="PR00453">
    <property type="entry name" value="VWFADOMAIN"/>
</dbReference>
<keyword evidence="6" id="KW-0677">Repeat</keyword>
<evidence type="ECO:0000313" key="15">
    <source>
        <dbReference type="Proteomes" id="UP000316079"/>
    </source>
</evidence>
<evidence type="ECO:0000313" key="14">
    <source>
        <dbReference type="EMBL" id="TRY64776.1"/>
    </source>
</evidence>
<comment type="subcellular location">
    <subcellularLocation>
        <location evidence="1">Secreted</location>
        <location evidence="1">Extracellular space</location>
        <location evidence="1">Extracellular matrix</location>
    </subcellularLocation>
</comment>
<dbReference type="EMBL" id="SRMA01026968">
    <property type="protein sequence ID" value="TRY64776.1"/>
    <property type="molecule type" value="Genomic_DNA"/>
</dbReference>
<keyword evidence="15" id="KW-1185">Reference proteome</keyword>
<dbReference type="PROSITE" id="PS51233">
    <property type="entry name" value="VWFD"/>
    <property type="match status" value="2"/>
</dbReference>
<dbReference type="PANTHER" id="PTHR11339">
    <property type="entry name" value="EXTRACELLULAR MATRIX GLYCOPROTEIN RELATED"/>
    <property type="match status" value="1"/>
</dbReference>
<evidence type="ECO:0000256" key="5">
    <source>
        <dbReference type="ARBA" id="ARBA00022696"/>
    </source>
</evidence>
<accession>A0A553NH58</accession>
<keyword evidence="10" id="KW-0325">Glycoprotein</keyword>
<dbReference type="SMART" id="SM00832">
    <property type="entry name" value="C8"/>
    <property type="match status" value="2"/>
</dbReference>
<name>A0A553NH58_9TELE</name>
<dbReference type="InterPro" id="IPR058753">
    <property type="entry name" value="TIL_OTOGL_Mucin"/>
</dbReference>
<dbReference type="InterPro" id="IPR001846">
    <property type="entry name" value="VWF_type-D"/>
</dbReference>
<feature type="domain" description="VWFD" evidence="13">
    <location>
        <begin position="1"/>
        <end position="56"/>
    </location>
</feature>
<dbReference type="Pfam" id="PF01826">
    <property type="entry name" value="TIL"/>
    <property type="match status" value="1"/>
</dbReference>
<comment type="subunit">
    <text evidence="11">Multimeric. Interacts with F8.</text>
</comment>
<proteinExistence type="predicted"/>
<evidence type="ECO:0000256" key="9">
    <source>
        <dbReference type="ARBA" id="ARBA00023157"/>
    </source>
</evidence>
<evidence type="ECO:0000256" key="8">
    <source>
        <dbReference type="ARBA" id="ARBA00023084"/>
    </source>
</evidence>
<gene>
    <name evidence="14" type="ORF">DNTS_014301</name>
</gene>
<comment type="caution">
    <text evidence="14">The sequence shown here is derived from an EMBL/GenBank/DDBJ whole genome shotgun (WGS) entry which is preliminary data.</text>
</comment>
<dbReference type="CDD" id="cd19941">
    <property type="entry name" value="TIL"/>
    <property type="match status" value="3"/>
</dbReference>
<keyword evidence="3" id="KW-0964">Secreted</keyword>
<evidence type="ECO:0000256" key="11">
    <source>
        <dbReference type="ARBA" id="ARBA00025858"/>
    </source>
</evidence>
<feature type="domain" description="VWFA" evidence="12">
    <location>
        <begin position="773"/>
        <end position="946"/>
    </location>
</feature>
<organism evidence="14 15">
    <name type="scientific">Danionella cerebrum</name>
    <dbReference type="NCBI Taxonomy" id="2873325"/>
    <lineage>
        <taxon>Eukaryota</taxon>
        <taxon>Metazoa</taxon>
        <taxon>Chordata</taxon>
        <taxon>Craniata</taxon>
        <taxon>Vertebrata</taxon>
        <taxon>Euteleostomi</taxon>
        <taxon>Actinopterygii</taxon>
        <taxon>Neopterygii</taxon>
        <taxon>Teleostei</taxon>
        <taxon>Ostariophysi</taxon>
        <taxon>Cypriniformes</taxon>
        <taxon>Danionidae</taxon>
        <taxon>Danioninae</taxon>
        <taxon>Danionella</taxon>
    </lineage>
</organism>
<dbReference type="Pfam" id="PF00092">
    <property type="entry name" value="VWA"/>
    <property type="match status" value="3"/>
</dbReference>
<dbReference type="PANTHER" id="PTHR11339:SF361">
    <property type="entry name" value="VON WILLEBRAND FACTOR"/>
    <property type="match status" value="1"/>
</dbReference>
<dbReference type="InterPro" id="IPR002919">
    <property type="entry name" value="TIL_dom"/>
</dbReference>
<dbReference type="Pfam" id="PF00094">
    <property type="entry name" value="VWD"/>
    <property type="match status" value="2"/>
</dbReference>
<dbReference type="SMART" id="SM00216">
    <property type="entry name" value="VWD"/>
    <property type="match status" value="1"/>
</dbReference>
<dbReference type="FunFam" id="2.10.25.10:FF:000284">
    <property type="entry name" value="von Willebrand factor"/>
    <property type="match status" value="1"/>
</dbReference>
<keyword evidence="4" id="KW-0272">Extracellular matrix</keyword>
<keyword evidence="7" id="KW-0130">Cell adhesion</keyword>
<evidence type="ECO:0000256" key="10">
    <source>
        <dbReference type="ARBA" id="ARBA00023180"/>
    </source>
</evidence>
<evidence type="ECO:0000256" key="2">
    <source>
        <dbReference type="ARBA" id="ARBA00016619"/>
    </source>
</evidence>
<dbReference type="SUPFAM" id="SSF57567">
    <property type="entry name" value="Serine protease inhibitors"/>
    <property type="match status" value="2"/>
</dbReference>
<evidence type="ECO:0000256" key="3">
    <source>
        <dbReference type="ARBA" id="ARBA00022525"/>
    </source>
</evidence>
<dbReference type="GO" id="GO:0031012">
    <property type="term" value="C:extracellular matrix"/>
    <property type="evidence" value="ECO:0007669"/>
    <property type="project" value="TreeGrafter"/>
</dbReference>
<evidence type="ECO:0000256" key="6">
    <source>
        <dbReference type="ARBA" id="ARBA00022737"/>
    </source>
</evidence>
<dbReference type="FunFam" id="2.10.25.10:FF:000055">
    <property type="entry name" value="alpha-tectorin isoform X1"/>
    <property type="match status" value="1"/>
</dbReference>
<feature type="non-terminal residue" evidence="14">
    <location>
        <position position="1364"/>
    </location>
</feature>
<dbReference type="Pfam" id="PF16164">
    <property type="entry name" value="VWA_N2"/>
    <property type="match status" value="1"/>
</dbReference>
<dbReference type="InterPro" id="IPR032361">
    <property type="entry name" value="VWA_N2"/>
</dbReference>
<keyword evidence="9" id="KW-1015">Disulfide bond</keyword>
<feature type="domain" description="VWFA" evidence="12">
    <location>
        <begin position="1006"/>
        <end position="1173"/>
    </location>
</feature>
<dbReference type="InterPro" id="IPR002035">
    <property type="entry name" value="VWF_A"/>
</dbReference>
<dbReference type="InterPro" id="IPR014853">
    <property type="entry name" value="VWF/SSPO/ZAN-like_Cys-rich_dom"/>
</dbReference>
<dbReference type="InterPro" id="IPR036465">
    <property type="entry name" value="vWFA_dom_sf"/>
</dbReference>
<dbReference type="SUPFAM" id="SSF53300">
    <property type="entry name" value="vWA-like"/>
    <property type="match status" value="3"/>
</dbReference>
<feature type="non-terminal residue" evidence="14">
    <location>
        <position position="1"/>
    </location>
</feature>
<dbReference type="Gene3D" id="3.40.50.410">
    <property type="entry name" value="von Willebrand factor, type A domain"/>
    <property type="match status" value="3"/>
</dbReference>